<name>A0A445AW49_ARAHY</name>
<proteinExistence type="predicted"/>
<feature type="compositionally biased region" description="Basic and acidic residues" evidence="1">
    <location>
        <begin position="16"/>
        <end position="48"/>
    </location>
</feature>
<comment type="caution">
    <text evidence="2">The sequence shown here is derived from an EMBL/GenBank/DDBJ whole genome shotgun (WGS) entry which is preliminary data.</text>
</comment>
<dbReference type="GO" id="GO:0043169">
    <property type="term" value="F:cation binding"/>
    <property type="evidence" value="ECO:0007669"/>
    <property type="project" value="InterPro"/>
</dbReference>
<dbReference type="SUPFAM" id="SSF81606">
    <property type="entry name" value="PP2C-like"/>
    <property type="match status" value="1"/>
</dbReference>
<evidence type="ECO:0000313" key="3">
    <source>
        <dbReference type="Proteomes" id="UP000289738"/>
    </source>
</evidence>
<dbReference type="AlphaFoldDB" id="A0A445AW49"/>
<reference evidence="2 3" key="1">
    <citation type="submission" date="2019-01" db="EMBL/GenBank/DDBJ databases">
        <title>Sequencing of cultivated peanut Arachis hypogaea provides insights into genome evolution and oil improvement.</title>
        <authorList>
            <person name="Chen X."/>
        </authorList>
    </citation>
    <scope>NUCLEOTIDE SEQUENCE [LARGE SCALE GENOMIC DNA]</scope>
    <source>
        <strain evidence="3">cv. Fuhuasheng</strain>
        <tissue evidence="2">Leaves</tissue>
    </source>
</reference>
<dbReference type="EMBL" id="SDMP01000011">
    <property type="protein sequence ID" value="RYR30675.1"/>
    <property type="molecule type" value="Genomic_DNA"/>
</dbReference>
<gene>
    <name evidence="2" type="ORF">Ahy_B01g055427</name>
</gene>
<dbReference type="InterPro" id="IPR000222">
    <property type="entry name" value="PP2C_BS"/>
</dbReference>
<keyword evidence="3" id="KW-1185">Reference proteome</keyword>
<dbReference type="Gene3D" id="3.60.40.10">
    <property type="entry name" value="PPM-type phosphatase domain"/>
    <property type="match status" value="1"/>
</dbReference>
<dbReference type="InterPro" id="IPR036457">
    <property type="entry name" value="PPM-type-like_dom_sf"/>
</dbReference>
<evidence type="ECO:0000256" key="1">
    <source>
        <dbReference type="SAM" id="MobiDB-lite"/>
    </source>
</evidence>
<dbReference type="Proteomes" id="UP000289738">
    <property type="component" value="Chromosome B01"/>
</dbReference>
<dbReference type="STRING" id="3818.A0A445AW49"/>
<feature type="region of interest" description="Disordered" evidence="1">
    <location>
        <begin position="1"/>
        <end position="56"/>
    </location>
</feature>
<accession>A0A445AW49</accession>
<dbReference type="PROSITE" id="PS01032">
    <property type="entry name" value="PPM_1"/>
    <property type="match status" value="1"/>
</dbReference>
<sequence length="292" mass="32667">MPQPSAKTKEKKRKEKEKGKKNREGEERRKGGNRNREEGERRGEESQGRGRRRGRRCPARTTIVTHYCCLVATAAPCCRNQSRHHRLLKAFASPPEYLPSSLPLDEGERKRCDVHSSSLPCFISAAAMDAVVGFLELLFCHRRCCSRASIAGERRCCCQRTTVEAATVLLSLTLVFLIGRLDVMMVDTGSVSRSADSLVDMMPEKDDDGRFASGGWNSENGRLSCGYSSFRGEKVLMENFYDIKTLKIGGHSVCLLGVFDGHGGFRGAEYLKEHLFDNLMKHPKSFTNAKLL</sequence>
<protein>
    <submittedName>
        <fullName evidence="2">Uncharacterized protein</fullName>
    </submittedName>
</protein>
<evidence type="ECO:0000313" key="2">
    <source>
        <dbReference type="EMBL" id="RYR30675.1"/>
    </source>
</evidence>
<organism evidence="2 3">
    <name type="scientific">Arachis hypogaea</name>
    <name type="common">Peanut</name>
    <dbReference type="NCBI Taxonomy" id="3818"/>
    <lineage>
        <taxon>Eukaryota</taxon>
        <taxon>Viridiplantae</taxon>
        <taxon>Streptophyta</taxon>
        <taxon>Embryophyta</taxon>
        <taxon>Tracheophyta</taxon>
        <taxon>Spermatophyta</taxon>
        <taxon>Magnoliopsida</taxon>
        <taxon>eudicotyledons</taxon>
        <taxon>Gunneridae</taxon>
        <taxon>Pentapetalae</taxon>
        <taxon>rosids</taxon>
        <taxon>fabids</taxon>
        <taxon>Fabales</taxon>
        <taxon>Fabaceae</taxon>
        <taxon>Papilionoideae</taxon>
        <taxon>50 kb inversion clade</taxon>
        <taxon>dalbergioids sensu lato</taxon>
        <taxon>Dalbergieae</taxon>
        <taxon>Pterocarpus clade</taxon>
        <taxon>Arachis</taxon>
    </lineage>
</organism>